<proteinExistence type="predicted"/>
<sequence length="172" mass="16893">MSEGSHRSSPAGAGSSGLAVVTPHAVVILPDGAPAGVVEDLWRTLADPAVAAEAIVAALPLRGPDGVASFAVLVHEPGGPDGARLQVVLRGDAVIDADIAGSADPRRVDARQAQPFYLATLDRVRAYRAGRAGAGAAVIAPGGLPLIAGAVAADAVGWRLDDAGSGDDGAGA</sequence>
<feature type="non-terminal residue" evidence="1">
    <location>
        <position position="172"/>
    </location>
</feature>
<keyword evidence="2" id="KW-1185">Reference proteome</keyword>
<evidence type="ECO:0000313" key="2">
    <source>
        <dbReference type="Proteomes" id="UP000266484"/>
    </source>
</evidence>
<accession>A0A399TAX7</accession>
<protein>
    <submittedName>
        <fullName evidence="1">FHA domain-containing protein</fullName>
    </submittedName>
</protein>
<comment type="caution">
    <text evidence="1">The sequence shown here is derived from an EMBL/GenBank/DDBJ whole genome shotgun (WGS) entry which is preliminary data.</text>
</comment>
<dbReference type="EMBL" id="QWGT01000047">
    <property type="protein sequence ID" value="RIJ52389.1"/>
    <property type="molecule type" value="Genomic_DNA"/>
</dbReference>
<dbReference type="AlphaFoldDB" id="A0A399TAX7"/>
<evidence type="ECO:0000313" key="1">
    <source>
        <dbReference type="EMBL" id="RIJ52389.1"/>
    </source>
</evidence>
<gene>
    <name evidence="1" type="ORF">DZG00_05165</name>
</gene>
<reference evidence="1 2" key="1">
    <citation type="submission" date="2018-08" db="EMBL/GenBank/DDBJ databases">
        <title>Genome Sequence of Clavibacter michiganensis Subspecies type strains, and the Atypical Peach-Colored Strains Isolated from Tomato.</title>
        <authorList>
            <person name="Osdaghi E."/>
            <person name="Portier P."/>
            <person name="Briand M."/>
            <person name="Jacques M.-A."/>
        </authorList>
    </citation>
    <scope>NUCLEOTIDE SEQUENCE [LARGE SCALE GENOMIC DNA]</scope>
    <source>
        <strain evidence="1 2">CFBP 8615</strain>
    </source>
</reference>
<dbReference type="Proteomes" id="UP000266484">
    <property type="component" value="Unassembled WGS sequence"/>
</dbReference>
<organism evidence="1 2">
    <name type="scientific">Clavibacter lycopersici</name>
    <dbReference type="NCBI Taxonomy" id="2301718"/>
    <lineage>
        <taxon>Bacteria</taxon>
        <taxon>Bacillati</taxon>
        <taxon>Actinomycetota</taxon>
        <taxon>Actinomycetes</taxon>
        <taxon>Micrococcales</taxon>
        <taxon>Microbacteriaceae</taxon>
        <taxon>Clavibacter</taxon>
    </lineage>
</organism>
<name>A0A399TAX7_9MICO</name>